<organism evidence="1 2">
    <name type="scientific">Enorma shizhengliae</name>
    <dbReference type="NCBI Taxonomy" id="2606615"/>
    <lineage>
        <taxon>Bacteria</taxon>
        <taxon>Bacillati</taxon>
        <taxon>Actinomycetota</taxon>
        <taxon>Coriobacteriia</taxon>
        <taxon>Coriobacteriales</taxon>
        <taxon>Coriobacteriaceae</taxon>
        <taxon>Enorma</taxon>
    </lineage>
</organism>
<dbReference type="RefSeq" id="WP_144688715.1">
    <property type="nucleotide sequence ID" value="NZ_VLLQ01000011.1"/>
</dbReference>
<sequence length="236" mass="26222">MKIRYVGSRAGLNPDRDVEIGQVFTVLQVGESYFLAIDEGGAPTTLYEDEVALVNPPLNPPTPGKPEWMGVDARDYFTDTVYASAQTINQRIETRGQIHELRHATPEDFERDDPAYVGRIEIWASSLIGGGPIETAYLLAMNSVGVGDKLFAHFESNPNGTKYVQFRDADGTLLPFSPYYDFNSLTLERAFLRLRRGQRIVCEVTEIKAMTGTCAPASPDTTWTVYDFVTDARIVG</sequence>
<evidence type="ECO:0000313" key="1">
    <source>
        <dbReference type="EMBL" id="MRX80552.1"/>
    </source>
</evidence>
<comment type="caution">
    <text evidence="1">The sequence shown here is derived from an EMBL/GenBank/DDBJ whole genome shotgun (WGS) entry which is preliminary data.</text>
</comment>
<reference evidence="2" key="1">
    <citation type="submission" date="2019-08" db="EMBL/GenBank/DDBJ databases">
        <title>Arthrobacter sp. nov., isolated from plateau pika and Tibetan wild ass.</title>
        <authorList>
            <person name="Ge Y."/>
        </authorList>
    </citation>
    <scope>NUCLEOTIDE SEQUENCE [LARGE SCALE GENOMIC DNA]</scope>
    <source>
        <strain evidence="2">HF-1365</strain>
    </source>
</reference>
<proteinExistence type="predicted"/>
<keyword evidence="2" id="KW-1185">Reference proteome</keyword>
<dbReference type="EMBL" id="VTFZ01000011">
    <property type="protein sequence ID" value="MRX80552.1"/>
    <property type="molecule type" value="Genomic_DNA"/>
</dbReference>
<dbReference type="Proteomes" id="UP000470010">
    <property type="component" value="Unassembled WGS sequence"/>
</dbReference>
<name>A0A7K0GA81_9ACTN</name>
<dbReference type="AlphaFoldDB" id="A0A7K0GA81"/>
<accession>A0A7K0GA81</accession>
<gene>
    <name evidence="1" type="ORF">GJE22_08120</name>
</gene>
<evidence type="ECO:0000313" key="2">
    <source>
        <dbReference type="Proteomes" id="UP000470010"/>
    </source>
</evidence>
<protein>
    <submittedName>
        <fullName evidence="1">Uncharacterized protein</fullName>
    </submittedName>
</protein>